<dbReference type="EMBL" id="LGST01000017">
    <property type="protein sequence ID" value="KNE00738.1"/>
    <property type="molecule type" value="Genomic_DNA"/>
</dbReference>
<dbReference type="Proteomes" id="UP000037122">
    <property type="component" value="Unassembled WGS sequence"/>
</dbReference>
<protein>
    <submittedName>
        <fullName evidence="1">Uncharacterized protein</fullName>
    </submittedName>
</protein>
<reference evidence="2" key="1">
    <citation type="journal article" date="2015" name="BMC Genomics">
        <title>Draft genome of a commonly misdiagnosed multidrug resistant pathogen Candida auris.</title>
        <authorList>
            <person name="Chatterjee S."/>
            <person name="Alampalli S.V."/>
            <person name="Nageshan R.K."/>
            <person name="Chettiar S.T."/>
            <person name="Joshi S."/>
            <person name="Tatu U.S."/>
        </authorList>
    </citation>
    <scope>NUCLEOTIDE SEQUENCE [LARGE SCALE GENOMIC DNA]</scope>
    <source>
        <strain evidence="2">6684</strain>
    </source>
</reference>
<evidence type="ECO:0000313" key="2">
    <source>
        <dbReference type="Proteomes" id="UP000037122"/>
    </source>
</evidence>
<name>A0A0L0P304_CANAR</name>
<accession>A0A0L0P304</accession>
<proteinExistence type="predicted"/>
<organism evidence="1 2">
    <name type="scientific">Candidozyma auris</name>
    <name type="common">Yeast</name>
    <name type="synonym">Candida auris</name>
    <dbReference type="NCBI Taxonomy" id="498019"/>
    <lineage>
        <taxon>Eukaryota</taxon>
        <taxon>Fungi</taxon>
        <taxon>Dikarya</taxon>
        <taxon>Ascomycota</taxon>
        <taxon>Saccharomycotina</taxon>
        <taxon>Pichiomycetes</taxon>
        <taxon>Metschnikowiaceae</taxon>
        <taxon>Candidozyma</taxon>
    </lineage>
</organism>
<sequence>MKLKPKNVTKLVKARPIIDGAKVSDASMGVLYADLKKNYHNCEESGFVLDQRMKQ</sequence>
<evidence type="ECO:0000313" key="1">
    <source>
        <dbReference type="EMBL" id="KNE00738.1"/>
    </source>
</evidence>
<comment type="caution">
    <text evidence="1">The sequence shown here is derived from an EMBL/GenBank/DDBJ whole genome shotgun (WGS) entry which is preliminary data.</text>
</comment>
<dbReference type="VEuPathDB" id="FungiDB:QG37_02268"/>
<gene>
    <name evidence="1" type="ORF">QG37_02268</name>
</gene>
<dbReference type="AlphaFoldDB" id="A0A0L0P304"/>